<dbReference type="EMBL" id="CM026432">
    <property type="protein sequence ID" value="KAG0555982.1"/>
    <property type="molecule type" value="Genomic_DNA"/>
</dbReference>
<evidence type="ECO:0000313" key="2">
    <source>
        <dbReference type="Proteomes" id="UP000822688"/>
    </source>
</evidence>
<comment type="caution">
    <text evidence="1">The sequence shown here is derived from an EMBL/GenBank/DDBJ whole genome shotgun (WGS) entry which is preliminary data.</text>
</comment>
<protein>
    <submittedName>
        <fullName evidence="1">Uncharacterized protein</fullName>
    </submittedName>
</protein>
<dbReference type="AlphaFoldDB" id="A0A8T0GFM1"/>
<keyword evidence="2" id="KW-1185">Reference proteome</keyword>
<gene>
    <name evidence="1" type="ORF">KC19_11G017500</name>
</gene>
<name>A0A8T0GFM1_CERPU</name>
<reference evidence="1 2" key="1">
    <citation type="submission" date="2020-06" db="EMBL/GenBank/DDBJ databases">
        <title>WGS assembly of Ceratodon purpureus strain R40.</title>
        <authorList>
            <person name="Carey S.B."/>
            <person name="Jenkins J."/>
            <person name="Shu S."/>
            <person name="Lovell J.T."/>
            <person name="Sreedasyam A."/>
            <person name="Maumus F."/>
            <person name="Tiley G.P."/>
            <person name="Fernandez-Pozo N."/>
            <person name="Barry K."/>
            <person name="Chen C."/>
            <person name="Wang M."/>
            <person name="Lipzen A."/>
            <person name="Daum C."/>
            <person name="Saski C.A."/>
            <person name="Payton A.C."/>
            <person name="Mcbreen J.C."/>
            <person name="Conrad R.E."/>
            <person name="Kollar L.M."/>
            <person name="Olsson S."/>
            <person name="Huttunen S."/>
            <person name="Landis J.B."/>
            <person name="Wickett N.J."/>
            <person name="Johnson M.G."/>
            <person name="Rensing S.A."/>
            <person name="Grimwood J."/>
            <person name="Schmutz J."/>
            <person name="Mcdaniel S.F."/>
        </authorList>
    </citation>
    <scope>NUCLEOTIDE SEQUENCE [LARGE SCALE GENOMIC DNA]</scope>
    <source>
        <strain evidence="1 2">R40</strain>
    </source>
</reference>
<dbReference type="Proteomes" id="UP000822688">
    <property type="component" value="Chromosome 11"/>
</dbReference>
<sequence length="56" mass="6085">MYKRHTVALCADEGFHGSGGACSEDEKDSGLPPGFALTYQTFEASRYLSVGFTQCF</sequence>
<proteinExistence type="predicted"/>
<evidence type="ECO:0000313" key="1">
    <source>
        <dbReference type="EMBL" id="KAG0555982.1"/>
    </source>
</evidence>
<accession>A0A8T0GFM1</accession>
<organism evidence="1 2">
    <name type="scientific">Ceratodon purpureus</name>
    <name type="common">Fire moss</name>
    <name type="synonym">Dicranum purpureum</name>
    <dbReference type="NCBI Taxonomy" id="3225"/>
    <lineage>
        <taxon>Eukaryota</taxon>
        <taxon>Viridiplantae</taxon>
        <taxon>Streptophyta</taxon>
        <taxon>Embryophyta</taxon>
        <taxon>Bryophyta</taxon>
        <taxon>Bryophytina</taxon>
        <taxon>Bryopsida</taxon>
        <taxon>Dicranidae</taxon>
        <taxon>Pseudoditrichales</taxon>
        <taxon>Ditrichaceae</taxon>
        <taxon>Ceratodon</taxon>
    </lineage>
</organism>